<dbReference type="Gene3D" id="3.30.40.10">
    <property type="entry name" value="Zinc/RING finger domain, C3HC4 (zinc finger)"/>
    <property type="match status" value="2"/>
</dbReference>
<proteinExistence type="predicted"/>
<dbReference type="InterPro" id="IPR001293">
    <property type="entry name" value="Znf_TRAF"/>
</dbReference>
<dbReference type="GO" id="GO:0016874">
    <property type="term" value="F:ligase activity"/>
    <property type="evidence" value="ECO:0007669"/>
    <property type="project" value="UniProtKB-KW"/>
</dbReference>
<dbReference type="SMART" id="SM00612">
    <property type="entry name" value="Kelch"/>
    <property type="match status" value="4"/>
</dbReference>
<dbReference type="PANTHER" id="PTHR45632:SF3">
    <property type="entry name" value="KELCH-LIKE PROTEIN 32"/>
    <property type="match status" value="1"/>
</dbReference>
<dbReference type="PROSITE" id="PS50089">
    <property type="entry name" value="ZF_RING_2"/>
    <property type="match status" value="1"/>
</dbReference>
<dbReference type="InterPro" id="IPR015915">
    <property type="entry name" value="Kelch-typ_b-propeller"/>
</dbReference>
<keyword evidence="3" id="KW-0677">Repeat</keyword>
<evidence type="ECO:0000256" key="1">
    <source>
        <dbReference type="ARBA" id="ARBA00022441"/>
    </source>
</evidence>
<evidence type="ECO:0000256" key="2">
    <source>
        <dbReference type="ARBA" id="ARBA00022723"/>
    </source>
</evidence>
<reference evidence="6" key="1">
    <citation type="submission" date="2020-04" db="EMBL/GenBank/DDBJ databases">
        <authorList>
            <person name="Alioto T."/>
            <person name="Alioto T."/>
            <person name="Gomez Garrido J."/>
        </authorList>
    </citation>
    <scope>NUCLEOTIDE SEQUENCE</scope>
    <source>
        <strain evidence="6">A484AB</strain>
    </source>
</reference>
<dbReference type="Gene3D" id="2.120.10.80">
    <property type="entry name" value="Kelch-type beta propeller"/>
    <property type="match status" value="2"/>
</dbReference>
<evidence type="ECO:0000256" key="5">
    <source>
        <dbReference type="ARBA" id="ARBA00022833"/>
    </source>
</evidence>
<dbReference type="InterPro" id="IPR013010">
    <property type="entry name" value="Znf_SIAH"/>
</dbReference>
<dbReference type="OrthoDB" id="45365at2759"/>
<dbReference type="AlphaFoldDB" id="A0A7D9JLE9"/>
<keyword evidence="5" id="KW-0862">Zinc</keyword>
<keyword evidence="4" id="KW-0863">Zinc-finger</keyword>
<sequence>MACCGGGYPEDRFQTSVDKNFFCPICTDVLKDPVQCHNQHLFCRACITEHLKNSQTCPVCMQELTEEALSKPARIVTGYLDGLMISCEHKERGCVELVELGLLETHISVCEYKPVTCPNERCEVVVNMADLEEHTSEVCEYRQVFCEECGENMSFKKYGKHGCLISKDVQAMKGELFQVQHQVKEMFNTQKEMLKAIQNLATTVKKIGTGKVEAAPSLVTKSQGFIVVIGGDNGTSTILSSHGCLDSVEMYSLVNQTWRKLTPMQQKRASPTAHFYNGRVMVTGGRCGARSATRSIEQIQIPGKDIPVRASLDALNLPAELPFKFHGHKTTILNDHMWLVGGCVSNACSKAIYMKSVRSSGTFQVRCEMTKPLSYHALEVVDNEILIIGGSTNGGADGIVKTVLSYNTATNALREVHSLPFPMADMATVKHGDDVIIIGGLNKDREYLNTVFKYNHKKRVCKQLPGMKHKRDECAAVLSGKKVFVMGGYNKEEGCLSSVECFDLERQIWHELPSMSEAKFKIAAVLVP</sequence>
<dbReference type="SUPFAM" id="SSF50965">
    <property type="entry name" value="Galactose oxidase, central domain"/>
    <property type="match status" value="1"/>
</dbReference>
<dbReference type="Pfam" id="PF13923">
    <property type="entry name" value="zf-C3HC4_2"/>
    <property type="match status" value="1"/>
</dbReference>
<keyword evidence="2" id="KW-0479">Metal-binding</keyword>
<dbReference type="InterPro" id="IPR011043">
    <property type="entry name" value="Gal_Oxase/kelch_b-propeller"/>
</dbReference>
<dbReference type="Pfam" id="PF01344">
    <property type="entry name" value="Kelch_1"/>
    <property type="match status" value="1"/>
</dbReference>
<dbReference type="PROSITE" id="PS51081">
    <property type="entry name" value="ZF_SIAH"/>
    <property type="match status" value="1"/>
</dbReference>
<dbReference type="Proteomes" id="UP001152795">
    <property type="component" value="Unassembled WGS sequence"/>
</dbReference>
<dbReference type="GO" id="GO:0004842">
    <property type="term" value="F:ubiquitin-protein transferase activity"/>
    <property type="evidence" value="ECO:0007669"/>
    <property type="project" value="InterPro"/>
</dbReference>
<dbReference type="Pfam" id="PF02176">
    <property type="entry name" value="zf-TRAF"/>
    <property type="match status" value="1"/>
</dbReference>
<dbReference type="SUPFAM" id="SSF57850">
    <property type="entry name" value="RING/U-box"/>
    <property type="match status" value="1"/>
</dbReference>
<evidence type="ECO:0000256" key="3">
    <source>
        <dbReference type="ARBA" id="ARBA00022737"/>
    </source>
</evidence>
<dbReference type="SUPFAM" id="SSF49599">
    <property type="entry name" value="TRAF domain-like"/>
    <property type="match status" value="1"/>
</dbReference>
<name>A0A7D9JLE9_PARCT</name>
<dbReference type="EMBL" id="CACRXK020017684">
    <property type="protein sequence ID" value="CAB4031509.1"/>
    <property type="molecule type" value="Genomic_DNA"/>
</dbReference>
<organism evidence="6 7">
    <name type="scientific">Paramuricea clavata</name>
    <name type="common">Red gorgonian</name>
    <name type="synonym">Violescent sea-whip</name>
    <dbReference type="NCBI Taxonomy" id="317549"/>
    <lineage>
        <taxon>Eukaryota</taxon>
        <taxon>Metazoa</taxon>
        <taxon>Cnidaria</taxon>
        <taxon>Anthozoa</taxon>
        <taxon>Octocorallia</taxon>
        <taxon>Malacalcyonacea</taxon>
        <taxon>Plexauridae</taxon>
        <taxon>Paramuricea</taxon>
    </lineage>
</organism>
<keyword evidence="1" id="KW-0880">Kelch repeat</keyword>
<dbReference type="InterPro" id="IPR003613">
    <property type="entry name" value="Ubox_domain"/>
</dbReference>
<comment type="caution">
    <text evidence="6">The sequence shown here is derived from an EMBL/GenBank/DDBJ whole genome shotgun (WGS) entry which is preliminary data.</text>
</comment>
<evidence type="ECO:0000313" key="7">
    <source>
        <dbReference type="Proteomes" id="UP001152795"/>
    </source>
</evidence>
<dbReference type="InterPro" id="IPR006652">
    <property type="entry name" value="Kelch_1"/>
</dbReference>
<accession>A0A7D9JLE9</accession>
<dbReference type="GO" id="GO:0008270">
    <property type="term" value="F:zinc ion binding"/>
    <property type="evidence" value="ECO:0007669"/>
    <property type="project" value="UniProtKB-KW"/>
</dbReference>
<evidence type="ECO:0000313" key="6">
    <source>
        <dbReference type="EMBL" id="CAB4031509.1"/>
    </source>
</evidence>
<dbReference type="Pfam" id="PF24681">
    <property type="entry name" value="Kelch_KLHDC2_KLHL20_DRC7"/>
    <property type="match status" value="1"/>
</dbReference>
<evidence type="ECO:0000256" key="4">
    <source>
        <dbReference type="ARBA" id="ARBA00022771"/>
    </source>
</evidence>
<dbReference type="PROSITE" id="PS50145">
    <property type="entry name" value="ZF_TRAF"/>
    <property type="match status" value="1"/>
</dbReference>
<dbReference type="SMART" id="SM00184">
    <property type="entry name" value="RING"/>
    <property type="match status" value="1"/>
</dbReference>
<dbReference type="PANTHER" id="PTHR45632">
    <property type="entry name" value="LD33804P"/>
    <property type="match status" value="1"/>
</dbReference>
<keyword evidence="6" id="KW-0436">Ligase</keyword>
<dbReference type="SMART" id="SM00504">
    <property type="entry name" value="Ubox"/>
    <property type="match status" value="1"/>
</dbReference>
<dbReference type="InterPro" id="IPR001841">
    <property type="entry name" value="Znf_RING"/>
</dbReference>
<gene>
    <name evidence="6" type="ORF">PACLA_8A029480</name>
</gene>
<dbReference type="GO" id="GO:0016567">
    <property type="term" value="P:protein ubiquitination"/>
    <property type="evidence" value="ECO:0007669"/>
    <property type="project" value="InterPro"/>
</dbReference>
<protein>
    <submittedName>
        <fullName evidence="6">E3 ubiquitin- ligase PDZRN3-like</fullName>
    </submittedName>
</protein>
<dbReference type="InterPro" id="IPR013083">
    <property type="entry name" value="Znf_RING/FYVE/PHD"/>
</dbReference>
<keyword evidence="7" id="KW-1185">Reference proteome</keyword>